<dbReference type="SUPFAM" id="SSF53067">
    <property type="entry name" value="Actin-like ATPase domain"/>
    <property type="match status" value="1"/>
</dbReference>
<evidence type="ECO:0000313" key="2">
    <source>
        <dbReference type="EMBL" id="CAB4749611.1"/>
    </source>
</evidence>
<evidence type="ECO:0000259" key="1">
    <source>
        <dbReference type="Pfam" id="PF09339"/>
    </source>
</evidence>
<dbReference type="InterPro" id="IPR043129">
    <property type="entry name" value="ATPase_NBD"/>
</dbReference>
<dbReference type="Gene3D" id="3.30.420.40">
    <property type="match status" value="2"/>
</dbReference>
<proteinExistence type="predicted"/>
<dbReference type="InterPro" id="IPR036390">
    <property type="entry name" value="WH_DNA-bd_sf"/>
</dbReference>
<dbReference type="Pfam" id="PF09339">
    <property type="entry name" value="HTH_IclR"/>
    <property type="match status" value="1"/>
</dbReference>
<dbReference type="InterPro" id="IPR011991">
    <property type="entry name" value="ArsR-like_HTH"/>
</dbReference>
<dbReference type="AlphaFoldDB" id="A0A6J6TQ70"/>
<dbReference type="CDD" id="cd00090">
    <property type="entry name" value="HTH_ARSR"/>
    <property type="match status" value="1"/>
</dbReference>
<gene>
    <name evidence="2" type="ORF">UFOPK2816_00759</name>
</gene>
<reference evidence="2" key="1">
    <citation type="submission" date="2020-05" db="EMBL/GenBank/DDBJ databases">
        <authorList>
            <person name="Chiriac C."/>
            <person name="Salcher M."/>
            <person name="Ghai R."/>
            <person name="Kavagutti S V."/>
        </authorList>
    </citation>
    <scope>NUCLEOTIDE SEQUENCE</scope>
</reference>
<accession>A0A6J6TQ70</accession>
<sequence>MSKNVSPAVPSLMREINARSILDLLREQGALHAAEIARLIGLSRPTTAEILRGLADVGLVQELTPGAEDSKRARSVYEAISDVKIALAIDIGSKFIRAAVGDLNLHMLSHSSVPLKSLALKDLVAAMHTAVKESLKSSGHTIKDVATIVVGTPGVINQATGTISIAGTIASLDGVDLASLIEREFGIRPSLENDINLVTVAEQFAGHGQDIENFAVLSVGSGLGSGLVLNGKLLRGHRGAAGEVFFIPFGNPLDTHRSDSNPSGDSIAEIARTLAKKIRKSSLGEPFSTIDILAAAKAGDELAMAVVAIEAERIALYIAAISAVTDVELVVLSGGIGRQSGFFLKPIQELVSKIVPFPPRIDVSILGDTGILIGALNIATKEACNIVFSTKVSARSLAGSI</sequence>
<dbReference type="PANTHER" id="PTHR18964">
    <property type="entry name" value="ROK (REPRESSOR, ORF, KINASE) FAMILY"/>
    <property type="match status" value="1"/>
</dbReference>
<dbReference type="Pfam" id="PF00480">
    <property type="entry name" value="ROK"/>
    <property type="match status" value="1"/>
</dbReference>
<dbReference type="InterPro" id="IPR000600">
    <property type="entry name" value="ROK"/>
</dbReference>
<name>A0A6J6TQ70_9ZZZZ</name>
<dbReference type="PANTHER" id="PTHR18964:SF149">
    <property type="entry name" value="BIFUNCTIONAL UDP-N-ACETYLGLUCOSAMINE 2-EPIMERASE_N-ACETYLMANNOSAMINE KINASE"/>
    <property type="match status" value="1"/>
</dbReference>
<dbReference type="SUPFAM" id="SSF46785">
    <property type="entry name" value="Winged helix' DNA-binding domain"/>
    <property type="match status" value="1"/>
</dbReference>
<dbReference type="GO" id="GO:0006355">
    <property type="term" value="P:regulation of DNA-templated transcription"/>
    <property type="evidence" value="ECO:0007669"/>
    <property type="project" value="InterPro"/>
</dbReference>
<feature type="domain" description="HTH iclR-type" evidence="1">
    <location>
        <begin position="20"/>
        <end position="61"/>
    </location>
</feature>
<organism evidence="2">
    <name type="scientific">freshwater metagenome</name>
    <dbReference type="NCBI Taxonomy" id="449393"/>
    <lineage>
        <taxon>unclassified sequences</taxon>
        <taxon>metagenomes</taxon>
        <taxon>ecological metagenomes</taxon>
    </lineage>
</organism>
<protein>
    <submittedName>
        <fullName evidence="2">Unannotated protein</fullName>
    </submittedName>
</protein>
<dbReference type="Gene3D" id="1.10.10.10">
    <property type="entry name" value="Winged helix-like DNA-binding domain superfamily/Winged helix DNA-binding domain"/>
    <property type="match status" value="1"/>
</dbReference>
<dbReference type="EMBL" id="CAEZZB010000092">
    <property type="protein sequence ID" value="CAB4749611.1"/>
    <property type="molecule type" value="Genomic_DNA"/>
</dbReference>
<dbReference type="InterPro" id="IPR005471">
    <property type="entry name" value="Tscrpt_reg_IclR_N"/>
</dbReference>
<dbReference type="GO" id="GO:0003677">
    <property type="term" value="F:DNA binding"/>
    <property type="evidence" value="ECO:0007669"/>
    <property type="project" value="InterPro"/>
</dbReference>
<dbReference type="InterPro" id="IPR036388">
    <property type="entry name" value="WH-like_DNA-bd_sf"/>
</dbReference>